<dbReference type="GeneTree" id="ENSGT00950000182812"/>
<feature type="domain" description="HAT C-terminal dimerisation" evidence="1">
    <location>
        <begin position="527"/>
        <end position="596"/>
    </location>
</feature>
<dbReference type="SUPFAM" id="SSF53098">
    <property type="entry name" value="Ribonuclease H-like"/>
    <property type="match status" value="1"/>
</dbReference>
<dbReference type="PANTHER" id="PTHR45913">
    <property type="entry name" value="EPM2A-INTERACTING PROTEIN 1"/>
    <property type="match status" value="1"/>
</dbReference>
<reference evidence="2" key="2">
    <citation type="submission" date="2025-09" db="UniProtKB">
        <authorList>
            <consortium name="Ensembl"/>
        </authorList>
    </citation>
    <scope>IDENTIFICATION</scope>
</reference>
<dbReference type="InterPro" id="IPR012337">
    <property type="entry name" value="RNaseH-like_sf"/>
</dbReference>
<accession>A0A8C5AIF3</accession>
<organism evidence="2 3">
    <name type="scientific">Gadus morhua</name>
    <name type="common">Atlantic cod</name>
    <dbReference type="NCBI Taxonomy" id="8049"/>
    <lineage>
        <taxon>Eukaryota</taxon>
        <taxon>Metazoa</taxon>
        <taxon>Chordata</taxon>
        <taxon>Craniata</taxon>
        <taxon>Vertebrata</taxon>
        <taxon>Euteleostomi</taxon>
        <taxon>Actinopterygii</taxon>
        <taxon>Neopterygii</taxon>
        <taxon>Teleostei</taxon>
        <taxon>Neoteleostei</taxon>
        <taxon>Acanthomorphata</taxon>
        <taxon>Zeiogadaria</taxon>
        <taxon>Gadariae</taxon>
        <taxon>Gadiformes</taxon>
        <taxon>Gadoidei</taxon>
        <taxon>Gadidae</taxon>
        <taxon>Gadus</taxon>
    </lineage>
</organism>
<evidence type="ECO:0000259" key="1">
    <source>
        <dbReference type="Pfam" id="PF05699"/>
    </source>
</evidence>
<dbReference type="InterPro" id="IPR008906">
    <property type="entry name" value="HATC_C_dom"/>
</dbReference>
<dbReference type="PANTHER" id="PTHR45913:SF20">
    <property type="entry name" value="GENERAL TRANSCRIPTION FACTOR II-I REPEAT DOMAIN-CONTAINING PROTEIN 2"/>
    <property type="match status" value="1"/>
</dbReference>
<dbReference type="AlphaFoldDB" id="A0A8C5AIF3"/>
<keyword evidence="3" id="KW-1185">Reference proteome</keyword>
<proteinExistence type="predicted"/>
<dbReference type="OMA" id="CIMHEEA"/>
<dbReference type="Proteomes" id="UP000694546">
    <property type="component" value="Chromosome 19"/>
</dbReference>
<dbReference type="GO" id="GO:0046983">
    <property type="term" value="F:protein dimerization activity"/>
    <property type="evidence" value="ECO:0007669"/>
    <property type="project" value="InterPro"/>
</dbReference>
<sequence length="621" mass="70884">VEGLLALWRPGEVHFLLQVDGLGITTSTSPPLLAGFTKKKNFTNISAQKRKLEEENRVFQPGWETDYLFTDCKGKPMCLVCLETKSAMKDFNLSRHYNATHKEKYDKYTGAARAAIVADLKRKIHRQQSFFTKAKTTQESSLKESYVVSLELAKAKKPLSDGEMVKRCAVEMEKAFGDDNMAKNFETVSLSRRTVTRRIFDIQNHVEGKLREIMNDCKYFSFLTFPFRDGCNSFEVHEELLKLVSLHDTTKGQDIFNAVECVVSEHGGFDKLSAVVADGAPSMQGRRTGFAGLLRQSGVDCPILHCIIHQVGNSMNFSHVMDLVTKVTNLIRGGNRSLNHRKFVAFLDEVSAAYGDLQMHTEIRWMSRGKCLERFFALRSEIPVFLEESIRCDTNFLCDMAFLADITSHLNSDVQSGGQTVSDLYAHMNAFNAKLALFKEGFQSDRPNLAHFPSCEEMRKDAPECEETMQTKYKAEIEKLQQQFKSRFQDFYAMQPRIALFTDPLSAAVSEQPPELQLELCELQADPFFQANRNERGISFWRLLPESRFPILRDFALSMASMFGSTYICESNFSMMKHIKSKERNRLTDETLFQLMQIGCTNIEIDIQSIVRQKERPQVSH</sequence>
<protein>
    <recommendedName>
        <fullName evidence="1">HAT C-terminal dimerisation domain-containing protein</fullName>
    </recommendedName>
</protein>
<dbReference type="Ensembl" id="ENSGMOT00000040985.1">
    <property type="protein sequence ID" value="ENSGMOP00000032100.1"/>
    <property type="gene ID" value="ENSGMOG00000028905.1"/>
</dbReference>
<reference evidence="2" key="1">
    <citation type="submission" date="2025-08" db="UniProtKB">
        <authorList>
            <consortium name="Ensembl"/>
        </authorList>
    </citation>
    <scope>IDENTIFICATION</scope>
</reference>
<evidence type="ECO:0000313" key="2">
    <source>
        <dbReference type="Ensembl" id="ENSGMOP00000032100.1"/>
    </source>
</evidence>
<name>A0A8C5AIF3_GADMO</name>
<dbReference type="Pfam" id="PF05699">
    <property type="entry name" value="Dimer_Tnp_hAT"/>
    <property type="match status" value="1"/>
</dbReference>
<evidence type="ECO:0000313" key="3">
    <source>
        <dbReference type="Proteomes" id="UP000694546"/>
    </source>
</evidence>